<evidence type="ECO:0000256" key="2">
    <source>
        <dbReference type="ARBA" id="ARBA00010190"/>
    </source>
</evidence>
<evidence type="ECO:0000256" key="9">
    <source>
        <dbReference type="SAM" id="MobiDB-lite"/>
    </source>
</evidence>
<dbReference type="EC" id="6.3.2.6" evidence="8"/>
<dbReference type="Gene3D" id="3.30.200.20">
    <property type="entry name" value="Phosphorylase Kinase, domain 1"/>
    <property type="match status" value="1"/>
</dbReference>
<dbReference type="EMBL" id="PDEP01000001">
    <property type="protein sequence ID" value="PEN09545.1"/>
    <property type="molecule type" value="Genomic_DNA"/>
</dbReference>
<dbReference type="UniPathway" id="UPA00074">
    <property type="reaction ID" value="UER00131"/>
</dbReference>
<evidence type="ECO:0000256" key="1">
    <source>
        <dbReference type="ARBA" id="ARBA00004672"/>
    </source>
</evidence>
<dbReference type="InterPro" id="IPR018236">
    <property type="entry name" value="SAICAR_synthetase_CS"/>
</dbReference>
<comment type="catalytic activity">
    <reaction evidence="7 8">
        <text>5-amino-1-(5-phospho-D-ribosyl)imidazole-4-carboxylate + L-aspartate + ATP = (2S)-2-[5-amino-1-(5-phospho-beta-D-ribosyl)imidazole-4-carboxamido]succinate + ADP + phosphate + 2 H(+)</text>
        <dbReference type="Rhea" id="RHEA:22628"/>
        <dbReference type="ChEBI" id="CHEBI:15378"/>
        <dbReference type="ChEBI" id="CHEBI:29991"/>
        <dbReference type="ChEBI" id="CHEBI:30616"/>
        <dbReference type="ChEBI" id="CHEBI:43474"/>
        <dbReference type="ChEBI" id="CHEBI:58443"/>
        <dbReference type="ChEBI" id="CHEBI:77657"/>
        <dbReference type="ChEBI" id="CHEBI:456216"/>
        <dbReference type="EC" id="6.3.2.6"/>
    </reaction>
</comment>
<feature type="compositionally biased region" description="Polar residues" evidence="9">
    <location>
        <begin position="312"/>
        <end position="321"/>
    </location>
</feature>
<dbReference type="NCBIfam" id="NF010568">
    <property type="entry name" value="PRK13961.1"/>
    <property type="match status" value="1"/>
</dbReference>
<dbReference type="Proteomes" id="UP000221024">
    <property type="component" value="Unassembled WGS sequence"/>
</dbReference>
<evidence type="ECO:0000256" key="3">
    <source>
        <dbReference type="ARBA" id="ARBA00022598"/>
    </source>
</evidence>
<evidence type="ECO:0000256" key="4">
    <source>
        <dbReference type="ARBA" id="ARBA00022741"/>
    </source>
</evidence>
<dbReference type="PROSITE" id="PS01058">
    <property type="entry name" value="SAICAR_SYNTHETASE_2"/>
    <property type="match status" value="1"/>
</dbReference>
<dbReference type="FunFam" id="3.30.200.20:FF:000199">
    <property type="entry name" value="Phosphoribosylaminoimidazole-succinocarboxamide synthase"/>
    <property type="match status" value="1"/>
</dbReference>
<dbReference type="RefSeq" id="WP_098060943.1">
    <property type="nucleotide sequence ID" value="NZ_PDEP01000001.1"/>
</dbReference>
<keyword evidence="6 8" id="KW-0067">ATP-binding</keyword>
<dbReference type="CDD" id="cd01414">
    <property type="entry name" value="SAICAR_synt_Sc"/>
    <property type="match status" value="1"/>
</dbReference>
<evidence type="ECO:0000256" key="5">
    <source>
        <dbReference type="ARBA" id="ARBA00022755"/>
    </source>
</evidence>
<dbReference type="GO" id="GO:0006189">
    <property type="term" value="P:'de novo' IMP biosynthetic process"/>
    <property type="evidence" value="ECO:0007669"/>
    <property type="project" value="UniProtKB-UniRule"/>
</dbReference>
<gene>
    <name evidence="8" type="primary">purC</name>
    <name evidence="11" type="ORF">CRI93_02095</name>
</gene>
<evidence type="ECO:0000313" key="12">
    <source>
        <dbReference type="Proteomes" id="UP000221024"/>
    </source>
</evidence>
<dbReference type="PANTHER" id="PTHR43700">
    <property type="entry name" value="PHOSPHORIBOSYLAMINOIMIDAZOLE-SUCCINOCARBOXAMIDE SYNTHASE"/>
    <property type="match status" value="1"/>
</dbReference>
<dbReference type="InterPro" id="IPR028923">
    <property type="entry name" value="SAICAR_synt/ADE2_N"/>
</dbReference>
<accession>A0A2H3P9E4</accession>
<dbReference type="OrthoDB" id="9801549at2"/>
<evidence type="ECO:0000256" key="6">
    <source>
        <dbReference type="ARBA" id="ARBA00022840"/>
    </source>
</evidence>
<dbReference type="SUPFAM" id="SSF56104">
    <property type="entry name" value="SAICAR synthase-like"/>
    <property type="match status" value="1"/>
</dbReference>
<reference evidence="11 12" key="1">
    <citation type="submission" date="2017-10" db="EMBL/GenBank/DDBJ databases">
        <title>Draft genome of Longimonas halophila.</title>
        <authorList>
            <person name="Goh K.M."/>
            <person name="Shamsir M.S."/>
            <person name="Lim S.W."/>
        </authorList>
    </citation>
    <scope>NUCLEOTIDE SEQUENCE [LARGE SCALE GENOMIC DNA]</scope>
    <source>
        <strain evidence="11 12">KCTC 42399</strain>
    </source>
</reference>
<dbReference type="Pfam" id="PF01259">
    <property type="entry name" value="SAICAR_synt"/>
    <property type="match status" value="1"/>
</dbReference>
<dbReference type="AlphaFoldDB" id="A0A2H3P9E4"/>
<dbReference type="GO" id="GO:0005737">
    <property type="term" value="C:cytoplasm"/>
    <property type="evidence" value="ECO:0007669"/>
    <property type="project" value="TreeGrafter"/>
</dbReference>
<comment type="similarity">
    <text evidence="2 8">Belongs to the SAICAR synthetase family.</text>
</comment>
<comment type="caution">
    <text evidence="11">The sequence shown here is derived from an EMBL/GenBank/DDBJ whole genome shotgun (WGS) entry which is preliminary data.</text>
</comment>
<proteinExistence type="inferred from homology"/>
<sequence>MDVSTLTQQLPHCITETHLSGWGTRYKGKVRDTYRDGDTLVLVTTDRISSFDHVLPQAIPFKGQVLNQLAAFFFEETAQVFPNHVQAVPDPNITIGTACTPIPIEFVVRGYLAGHAARMYQDGARTLCGQVLPDGLREGEQLPQPIVTPATKAETGHDEDITPEEAVSRGLVDAETYATLKQAALNLFARGTEIAASRDLILVDTKYEFGRDAEGQLRLIDEVHTPDSSRYYEANGYETRLAQGEPQEQLSKEFVREWLMDQGFRGREGDTMPNLPDGFRIEIAQRYIDLYERLTGQPFETQVTPHPEKRMQSNLQAARAQ</sequence>
<keyword evidence="4 8" id="KW-0547">Nucleotide-binding</keyword>
<evidence type="ECO:0000313" key="11">
    <source>
        <dbReference type="EMBL" id="PEN09545.1"/>
    </source>
</evidence>
<dbReference type="NCBIfam" id="NF009251">
    <property type="entry name" value="PRK12607.1"/>
    <property type="match status" value="1"/>
</dbReference>
<keyword evidence="5 8" id="KW-0658">Purine biosynthesis</keyword>
<name>A0A2H3P9E4_9BACT</name>
<dbReference type="GO" id="GO:0004639">
    <property type="term" value="F:phosphoribosylaminoimidazolesuccinocarboxamide synthase activity"/>
    <property type="evidence" value="ECO:0007669"/>
    <property type="project" value="UniProtKB-UniRule"/>
</dbReference>
<dbReference type="PANTHER" id="PTHR43700:SF1">
    <property type="entry name" value="PHOSPHORIBOSYLAMINOIMIDAZOLE-SUCCINOCARBOXAMIDE SYNTHASE"/>
    <property type="match status" value="1"/>
</dbReference>
<comment type="pathway">
    <text evidence="1 8">Purine metabolism; IMP biosynthesis via de novo pathway; 5-amino-1-(5-phospho-D-ribosyl)imidazole-4-carboxamide from 5-amino-1-(5-phospho-D-ribosyl)imidazole-4-carboxylate: step 1/2.</text>
</comment>
<dbReference type="GO" id="GO:0005524">
    <property type="term" value="F:ATP binding"/>
    <property type="evidence" value="ECO:0007669"/>
    <property type="project" value="UniProtKB-KW"/>
</dbReference>
<evidence type="ECO:0000256" key="8">
    <source>
        <dbReference type="HAMAP-Rule" id="MF_00137"/>
    </source>
</evidence>
<protein>
    <recommendedName>
        <fullName evidence="8">Phosphoribosylaminoimidazole-succinocarboxamide synthase</fullName>
        <ecNumber evidence="8">6.3.2.6</ecNumber>
    </recommendedName>
    <alternativeName>
        <fullName evidence="8">SAICAR synthetase</fullName>
    </alternativeName>
</protein>
<keyword evidence="12" id="KW-1185">Reference proteome</keyword>
<evidence type="ECO:0000259" key="10">
    <source>
        <dbReference type="Pfam" id="PF01259"/>
    </source>
</evidence>
<organism evidence="11 12">
    <name type="scientific">Longimonas halophila</name>
    <dbReference type="NCBI Taxonomy" id="1469170"/>
    <lineage>
        <taxon>Bacteria</taxon>
        <taxon>Pseudomonadati</taxon>
        <taxon>Rhodothermota</taxon>
        <taxon>Rhodothermia</taxon>
        <taxon>Rhodothermales</taxon>
        <taxon>Salisaetaceae</taxon>
        <taxon>Longimonas</taxon>
    </lineage>
</organism>
<evidence type="ECO:0000256" key="7">
    <source>
        <dbReference type="ARBA" id="ARBA00048475"/>
    </source>
</evidence>
<dbReference type="Gene3D" id="3.30.470.20">
    <property type="entry name" value="ATP-grasp fold, B domain"/>
    <property type="match status" value="1"/>
</dbReference>
<feature type="domain" description="SAICAR synthetase/ADE2 N-terminal" evidence="10">
    <location>
        <begin position="26"/>
        <end position="262"/>
    </location>
</feature>
<keyword evidence="3 8" id="KW-0436">Ligase</keyword>
<feature type="region of interest" description="Disordered" evidence="9">
    <location>
        <begin position="299"/>
        <end position="321"/>
    </location>
</feature>
<dbReference type="HAMAP" id="MF_00137">
    <property type="entry name" value="SAICAR_synth"/>
    <property type="match status" value="1"/>
</dbReference>